<dbReference type="Proteomes" id="UP000216339">
    <property type="component" value="Unassembled WGS sequence"/>
</dbReference>
<dbReference type="HAMAP" id="MF_00527">
    <property type="entry name" value="3MGH"/>
    <property type="match status" value="1"/>
</dbReference>
<dbReference type="GO" id="GO:0006284">
    <property type="term" value="P:base-excision repair"/>
    <property type="evidence" value="ECO:0007669"/>
    <property type="project" value="InterPro"/>
</dbReference>
<comment type="similarity">
    <text evidence="1 5">Belongs to the DNA glycosylase MPG family.</text>
</comment>
<dbReference type="CDD" id="cd00540">
    <property type="entry name" value="AAG"/>
    <property type="match status" value="1"/>
</dbReference>
<dbReference type="InterPro" id="IPR036995">
    <property type="entry name" value="MPG_sf"/>
</dbReference>
<protein>
    <recommendedName>
        <fullName evidence="5">Putative 3-methyladenine DNA glycosylase</fullName>
        <ecNumber evidence="5">3.2.2.-</ecNumber>
    </recommendedName>
</protein>
<dbReference type="RefSeq" id="WP_218830540.1">
    <property type="nucleotide sequence ID" value="NZ_MQWD01000001.1"/>
</dbReference>
<keyword evidence="2 5" id="KW-0227">DNA damage</keyword>
<name>A0A271J4H9_9BACT</name>
<evidence type="ECO:0000256" key="6">
    <source>
        <dbReference type="SAM" id="MobiDB-lite"/>
    </source>
</evidence>
<organism evidence="7 8">
    <name type="scientific">Rubrivirga marina</name>
    <dbReference type="NCBI Taxonomy" id="1196024"/>
    <lineage>
        <taxon>Bacteria</taxon>
        <taxon>Pseudomonadati</taxon>
        <taxon>Rhodothermota</taxon>
        <taxon>Rhodothermia</taxon>
        <taxon>Rhodothermales</taxon>
        <taxon>Rubricoccaceae</taxon>
        <taxon>Rubrivirga</taxon>
    </lineage>
</organism>
<dbReference type="GO" id="GO:0003905">
    <property type="term" value="F:alkylbase DNA N-glycosylase activity"/>
    <property type="evidence" value="ECO:0007669"/>
    <property type="project" value="InterPro"/>
</dbReference>
<dbReference type="InterPro" id="IPR011034">
    <property type="entry name" value="Formyl_transferase-like_C_sf"/>
</dbReference>
<evidence type="ECO:0000256" key="4">
    <source>
        <dbReference type="ARBA" id="ARBA00023204"/>
    </source>
</evidence>
<dbReference type="SUPFAM" id="SSF50486">
    <property type="entry name" value="FMT C-terminal domain-like"/>
    <property type="match status" value="1"/>
</dbReference>
<proteinExistence type="inferred from homology"/>
<evidence type="ECO:0000256" key="3">
    <source>
        <dbReference type="ARBA" id="ARBA00022801"/>
    </source>
</evidence>
<dbReference type="InterPro" id="IPR003180">
    <property type="entry name" value="MPG"/>
</dbReference>
<evidence type="ECO:0000256" key="5">
    <source>
        <dbReference type="HAMAP-Rule" id="MF_00527"/>
    </source>
</evidence>
<dbReference type="EMBL" id="MQWD01000001">
    <property type="protein sequence ID" value="PAP77954.1"/>
    <property type="molecule type" value="Genomic_DNA"/>
</dbReference>
<dbReference type="Pfam" id="PF02245">
    <property type="entry name" value="Pur_DNA_glyco"/>
    <property type="match status" value="1"/>
</dbReference>
<evidence type="ECO:0000256" key="1">
    <source>
        <dbReference type="ARBA" id="ARBA00009232"/>
    </source>
</evidence>
<dbReference type="EC" id="3.2.2.-" evidence="5"/>
<evidence type="ECO:0000256" key="2">
    <source>
        <dbReference type="ARBA" id="ARBA00022763"/>
    </source>
</evidence>
<dbReference type="AlphaFoldDB" id="A0A271J4H9"/>
<evidence type="ECO:0000313" key="7">
    <source>
        <dbReference type="EMBL" id="PAP77954.1"/>
    </source>
</evidence>
<comment type="caution">
    <text evidence="7">The sequence shown here is derived from an EMBL/GenBank/DDBJ whole genome shotgun (WGS) entry which is preliminary data.</text>
</comment>
<sequence>MSPLPLSFFARPTLQVARDLLGALLVYESPDDGRLVGRIVETEGYRADDPAMHGWKATFGDDGRVQPVGRAADLFAAPGTAYVYKIYYTHWLLNVVTEPEGEAGAVLIRAVEPVEGEAAMTANRPASVRRRRDLTNGPGKLTQAFGINEPPEATESRLHGTDLTSPPLFFAEGEAVPDARVETTSRIGISRGIDLDYRFVVIDSPFVSPGEPSALRRARKTHRR</sequence>
<feature type="region of interest" description="Disordered" evidence="6">
    <location>
        <begin position="131"/>
        <end position="164"/>
    </location>
</feature>
<dbReference type="NCBIfam" id="TIGR00567">
    <property type="entry name" value="3mg"/>
    <property type="match status" value="1"/>
</dbReference>
<reference evidence="7 8" key="1">
    <citation type="submission" date="2016-11" db="EMBL/GenBank/DDBJ databases">
        <title>Study of marine rhodopsin-containing bacteria.</title>
        <authorList>
            <person name="Yoshizawa S."/>
            <person name="Kumagai Y."/>
            <person name="Kogure K."/>
        </authorList>
    </citation>
    <scope>NUCLEOTIDE SEQUENCE [LARGE SCALE GENOMIC DNA]</scope>
    <source>
        <strain evidence="7 8">SAORIC-28</strain>
    </source>
</reference>
<keyword evidence="8" id="KW-1185">Reference proteome</keyword>
<dbReference type="GO" id="GO:0003677">
    <property type="term" value="F:DNA binding"/>
    <property type="evidence" value="ECO:0007669"/>
    <property type="project" value="InterPro"/>
</dbReference>
<keyword evidence="3 5" id="KW-0378">Hydrolase</keyword>
<keyword evidence="4 5" id="KW-0234">DNA repair</keyword>
<accession>A0A271J4H9</accession>
<dbReference type="PANTHER" id="PTHR10429">
    <property type="entry name" value="DNA-3-METHYLADENINE GLYCOSYLASE"/>
    <property type="match status" value="1"/>
</dbReference>
<dbReference type="Gene3D" id="3.10.300.10">
    <property type="entry name" value="Methylpurine-DNA glycosylase (MPG)"/>
    <property type="match status" value="1"/>
</dbReference>
<dbReference type="PANTHER" id="PTHR10429:SF0">
    <property type="entry name" value="DNA-3-METHYLADENINE GLYCOSYLASE"/>
    <property type="match status" value="1"/>
</dbReference>
<gene>
    <name evidence="7" type="ORF">BSZ37_16665</name>
</gene>
<evidence type="ECO:0000313" key="8">
    <source>
        <dbReference type="Proteomes" id="UP000216339"/>
    </source>
</evidence>